<evidence type="ECO:0000256" key="7">
    <source>
        <dbReference type="SAM" id="Phobius"/>
    </source>
</evidence>
<evidence type="ECO:0000256" key="2">
    <source>
        <dbReference type="ARBA" id="ARBA00022448"/>
    </source>
</evidence>
<keyword evidence="10" id="KW-1185">Reference proteome</keyword>
<evidence type="ECO:0000259" key="8">
    <source>
        <dbReference type="PROSITE" id="PS50850"/>
    </source>
</evidence>
<dbReference type="RefSeq" id="WP_345694523.1">
    <property type="nucleotide sequence ID" value="NZ_BAABKA010000086.1"/>
</dbReference>
<dbReference type="GO" id="GO:0022857">
    <property type="term" value="F:transmembrane transporter activity"/>
    <property type="evidence" value="ECO:0007669"/>
    <property type="project" value="InterPro"/>
</dbReference>
<dbReference type="InterPro" id="IPR003663">
    <property type="entry name" value="Sugar/inositol_transpt"/>
</dbReference>
<dbReference type="GO" id="GO:0005886">
    <property type="term" value="C:plasma membrane"/>
    <property type="evidence" value="ECO:0007669"/>
    <property type="project" value="UniProtKB-SubCell"/>
</dbReference>
<evidence type="ECO:0000256" key="4">
    <source>
        <dbReference type="ARBA" id="ARBA00022989"/>
    </source>
</evidence>
<sequence>MLKGLTGGYDASAMAGALLLVTDHFKLTTTQQGSLYAATAAGWIVGALLGSRLVNTLGRRATLIWLALLYVAATALAVTSENLVWLDSSRFVQGTMMGVAIVAMPILLAESASTRSRGRIAVLYQVATSLGCAMGYLCGYLLAGGGQWRLMLAIPGVLALASTTLLIRLPETDRWRQLQQDRRADSTAEASRRPGVLRTMLSSRYRALTLFVVTLGFFVQATGVNAIVFFSPRIFQRIGYTDSFGLLVLPGFVQLAGAVAAFVCALTIDRFGRRLVLLIGTALMGLGHALMVVMFATDSPEVVGFLGLIVFIIGFNSGFGAVVWIFAAEGFPDHLRGAGASVMLLTNLTTNLFIAQFFLDLLNAVGGMLTFLLLLAITTLAWLFVHFLAPETKGRSLDEVQSYWEGGRSWPATGDMPDARRRPPTRA</sequence>
<gene>
    <name evidence="9" type="ORF">HD597_000172</name>
</gene>
<feature type="domain" description="Major facilitator superfamily (MFS) profile" evidence="8">
    <location>
        <begin position="1"/>
        <end position="393"/>
    </location>
</feature>
<evidence type="ECO:0000256" key="6">
    <source>
        <dbReference type="SAM" id="MobiDB-lite"/>
    </source>
</evidence>
<comment type="subcellular location">
    <subcellularLocation>
        <location evidence="1">Cell membrane</location>
        <topology evidence="1">Multi-pass membrane protein</topology>
    </subcellularLocation>
</comment>
<keyword evidence="4 7" id="KW-1133">Transmembrane helix</keyword>
<evidence type="ECO:0000313" key="10">
    <source>
        <dbReference type="Proteomes" id="UP001139648"/>
    </source>
</evidence>
<dbReference type="PROSITE" id="PS50850">
    <property type="entry name" value="MFS"/>
    <property type="match status" value="1"/>
</dbReference>
<evidence type="ECO:0000256" key="3">
    <source>
        <dbReference type="ARBA" id="ARBA00022692"/>
    </source>
</evidence>
<name>A0A9X2JXJ8_9ACTN</name>
<dbReference type="PRINTS" id="PR00171">
    <property type="entry name" value="SUGRTRNSPORT"/>
</dbReference>
<comment type="caution">
    <text evidence="9">The sequence shown here is derived from an EMBL/GenBank/DDBJ whole genome shotgun (WGS) entry which is preliminary data.</text>
</comment>
<dbReference type="PANTHER" id="PTHR48020:SF12">
    <property type="entry name" value="PROTON MYO-INOSITOL COTRANSPORTER"/>
    <property type="match status" value="1"/>
</dbReference>
<dbReference type="SUPFAM" id="SSF103473">
    <property type="entry name" value="MFS general substrate transporter"/>
    <property type="match status" value="1"/>
</dbReference>
<evidence type="ECO:0000313" key="9">
    <source>
        <dbReference type="EMBL" id="MCP2353152.1"/>
    </source>
</evidence>
<reference evidence="9" key="1">
    <citation type="submission" date="2022-06" db="EMBL/GenBank/DDBJ databases">
        <title>Sequencing the genomes of 1000 actinobacteria strains.</title>
        <authorList>
            <person name="Klenk H.-P."/>
        </authorList>
    </citation>
    <scope>NUCLEOTIDE SEQUENCE</scope>
    <source>
        <strain evidence="9">DSM 46694</strain>
    </source>
</reference>
<dbReference type="InterPro" id="IPR050814">
    <property type="entry name" value="Myo-inositol_Transporter"/>
</dbReference>
<feature type="transmembrane region" description="Helical" evidence="7">
    <location>
        <begin position="275"/>
        <end position="296"/>
    </location>
</feature>
<accession>A0A9X2JXJ8</accession>
<dbReference type="EMBL" id="JAMZEB010000001">
    <property type="protein sequence ID" value="MCP2353152.1"/>
    <property type="molecule type" value="Genomic_DNA"/>
</dbReference>
<evidence type="ECO:0000256" key="5">
    <source>
        <dbReference type="ARBA" id="ARBA00023136"/>
    </source>
</evidence>
<dbReference type="InterPro" id="IPR005828">
    <property type="entry name" value="MFS_sugar_transport-like"/>
</dbReference>
<feature type="transmembrane region" description="Helical" evidence="7">
    <location>
        <begin position="365"/>
        <end position="389"/>
    </location>
</feature>
<dbReference type="InterPro" id="IPR036259">
    <property type="entry name" value="MFS_trans_sf"/>
</dbReference>
<keyword evidence="3 7" id="KW-0812">Transmembrane</keyword>
<protein>
    <submittedName>
        <fullName evidence="9">MFS family permease</fullName>
    </submittedName>
</protein>
<feature type="transmembrane region" description="Helical" evidence="7">
    <location>
        <begin position="91"/>
        <end position="109"/>
    </location>
</feature>
<keyword evidence="5 7" id="KW-0472">Membrane</keyword>
<dbReference type="PANTHER" id="PTHR48020">
    <property type="entry name" value="PROTON MYO-INOSITOL COTRANSPORTER"/>
    <property type="match status" value="1"/>
</dbReference>
<proteinExistence type="predicted"/>
<feature type="transmembrane region" description="Helical" evidence="7">
    <location>
        <begin position="148"/>
        <end position="167"/>
    </location>
</feature>
<feature type="transmembrane region" description="Helical" evidence="7">
    <location>
        <begin position="338"/>
        <end position="359"/>
    </location>
</feature>
<dbReference type="InterPro" id="IPR020846">
    <property type="entry name" value="MFS_dom"/>
</dbReference>
<feature type="region of interest" description="Disordered" evidence="6">
    <location>
        <begin position="407"/>
        <end position="427"/>
    </location>
</feature>
<feature type="transmembrane region" description="Helical" evidence="7">
    <location>
        <begin position="243"/>
        <end position="268"/>
    </location>
</feature>
<evidence type="ECO:0000256" key="1">
    <source>
        <dbReference type="ARBA" id="ARBA00004651"/>
    </source>
</evidence>
<feature type="transmembrane region" description="Helical" evidence="7">
    <location>
        <begin position="121"/>
        <end position="142"/>
    </location>
</feature>
<organism evidence="9 10">
    <name type="scientific">Nonomuraea thailandensis</name>
    <dbReference type="NCBI Taxonomy" id="1188745"/>
    <lineage>
        <taxon>Bacteria</taxon>
        <taxon>Bacillati</taxon>
        <taxon>Actinomycetota</taxon>
        <taxon>Actinomycetes</taxon>
        <taxon>Streptosporangiales</taxon>
        <taxon>Streptosporangiaceae</taxon>
        <taxon>Nonomuraea</taxon>
    </lineage>
</organism>
<feature type="transmembrane region" description="Helical" evidence="7">
    <location>
        <begin position="61"/>
        <end position="79"/>
    </location>
</feature>
<dbReference type="Pfam" id="PF00083">
    <property type="entry name" value="Sugar_tr"/>
    <property type="match status" value="1"/>
</dbReference>
<dbReference type="AlphaFoldDB" id="A0A9X2JXJ8"/>
<keyword evidence="2" id="KW-0813">Transport</keyword>
<feature type="transmembrane region" description="Helical" evidence="7">
    <location>
        <begin position="302"/>
        <end position="326"/>
    </location>
</feature>
<dbReference type="Gene3D" id="1.20.1250.20">
    <property type="entry name" value="MFS general substrate transporter like domains"/>
    <property type="match status" value="2"/>
</dbReference>
<feature type="transmembrane region" description="Helical" evidence="7">
    <location>
        <begin position="35"/>
        <end position="54"/>
    </location>
</feature>
<feature type="transmembrane region" description="Helical" evidence="7">
    <location>
        <begin position="207"/>
        <end position="231"/>
    </location>
</feature>
<dbReference type="Proteomes" id="UP001139648">
    <property type="component" value="Unassembled WGS sequence"/>
</dbReference>